<dbReference type="PANTHER" id="PTHR47274:SF1">
    <property type="entry name" value="BTB_POZ DOMAIN CONTAINING PROTEIN, EXPRESSED"/>
    <property type="match status" value="1"/>
</dbReference>
<dbReference type="EMBL" id="HG739162">
    <property type="protein sequence ID" value="CDP13937.1"/>
    <property type="molecule type" value="Genomic_DNA"/>
</dbReference>
<evidence type="ECO:0000259" key="3">
    <source>
        <dbReference type="PROSITE" id="PS50097"/>
    </source>
</evidence>
<reference evidence="5" key="1">
    <citation type="journal article" date="2014" name="Science">
        <title>The coffee genome provides insight into the convergent evolution of caffeine biosynthesis.</title>
        <authorList>
            <person name="Denoeud F."/>
            <person name="Carretero-Paulet L."/>
            <person name="Dereeper A."/>
            <person name="Droc G."/>
            <person name="Guyot R."/>
            <person name="Pietrella M."/>
            <person name="Zheng C."/>
            <person name="Alberti A."/>
            <person name="Anthony F."/>
            <person name="Aprea G."/>
            <person name="Aury J.M."/>
            <person name="Bento P."/>
            <person name="Bernard M."/>
            <person name="Bocs S."/>
            <person name="Campa C."/>
            <person name="Cenci A."/>
            <person name="Combes M.C."/>
            <person name="Crouzillat D."/>
            <person name="Da Silva C."/>
            <person name="Daddiego L."/>
            <person name="De Bellis F."/>
            <person name="Dussert S."/>
            <person name="Garsmeur O."/>
            <person name="Gayraud T."/>
            <person name="Guignon V."/>
            <person name="Jahn K."/>
            <person name="Jamilloux V."/>
            <person name="Joet T."/>
            <person name="Labadie K."/>
            <person name="Lan T."/>
            <person name="Leclercq J."/>
            <person name="Lepelley M."/>
            <person name="Leroy T."/>
            <person name="Li L.T."/>
            <person name="Librado P."/>
            <person name="Lopez L."/>
            <person name="Munoz A."/>
            <person name="Noel B."/>
            <person name="Pallavicini A."/>
            <person name="Perrotta G."/>
            <person name="Poncet V."/>
            <person name="Pot D."/>
            <person name="Priyono X."/>
            <person name="Rigoreau M."/>
            <person name="Rouard M."/>
            <person name="Rozas J."/>
            <person name="Tranchant-Dubreuil C."/>
            <person name="VanBuren R."/>
            <person name="Zhang Q."/>
            <person name="Andrade A.C."/>
            <person name="Argout X."/>
            <person name="Bertrand B."/>
            <person name="de Kochko A."/>
            <person name="Graziosi G."/>
            <person name="Henry R.J."/>
            <person name="Jayarama X."/>
            <person name="Ming R."/>
            <person name="Nagai C."/>
            <person name="Rounsley S."/>
            <person name="Sankoff D."/>
            <person name="Giuliano G."/>
            <person name="Albert V.A."/>
            <person name="Wincker P."/>
            <person name="Lashermes P."/>
        </authorList>
    </citation>
    <scope>NUCLEOTIDE SEQUENCE [LARGE SCALE GENOMIC DNA]</scope>
    <source>
        <strain evidence="5">cv. DH200-94</strain>
    </source>
</reference>
<evidence type="ECO:0000256" key="1">
    <source>
        <dbReference type="ARBA" id="ARBA00002668"/>
    </source>
</evidence>
<dbReference type="SMART" id="SM00225">
    <property type="entry name" value="BTB"/>
    <property type="match status" value="1"/>
</dbReference>
<dbReference type="Pfam" id="PF00651">
    <property type="entry name" value="BTB"/>
    <property type="match status" value="1"/>
</dbReference>
<dbReference type="Gene3D" id="1.25.40.420">
    <property type="match status" value="1"/>
</dbReference>
<dbReference type="SUPFAM" id="SSF54695">
    <property type="entry name" value="POZ domain"/>
    <property type="match status" value="1"/>
</dbReference>
<organism evidence="4 5">
    <name type="scientific">Coffea canephora</name>
    <name type="common">Robusta coffee</name>
    <dbReference type="NCBI Taxonomy" id="49390"/>
    <lineage>
        <taxon>Eukaryota</taxon>
        <taxon>Viridiplantae</taxon>
        <taxon>Streptophyta</taxon>
        <taxon>Embryophyta</taxon>
        <taxon>Tracheophyta</taxon>
        <taxon>Spermatophyta</taxon>
        <taxon>Magnoliopsida</taxon>
        <taxon>eudicotyledons</taxon>
        <taxon>Gunneridae</taxon>
        <taxon>Pentapetalae</taxon>
        <taxon>asterids</taxon>
        <taxon>lamiids</taxon>
        <taxon>Gentianales</taxon>
        <taxon>Rubiaceae</taxon>
        <taxon>Ixoroideae</taxon>
        <taxon>Gardenieae complex</taxon>
        <taxon>Bertiereae - Coffeeae clade</taxon>
        <taxon>Coffeeae</taxon>
        <taxon>Coffea</taxon>
    </lineage>
</organism>
<evidence type="ECO:0000313" key="4">
    <source>
        <dbReference type="EMBL" id="CDP13937.1"/>
    </source>
</evidence>
<dbReference type="InParanoid" id="A0A068V049"/>
<protein>
    <recommendedName>
        <fullName evidence="3">BTB domain-containing protein</fullName>
    </recommendedName>
</protein>
<dbReference type="InterPro" id="IPR011333">
    <property type="entry name" value="SKP1/BTB/POZ_sf"/>
</dbReference>
<comment type="function">
    <text evidence="1">May act as a substrate-specific adapter of an E3 ubiquitin-protein ligase complex (CUL3-RBX1-BTB) which mediates the ubiquitination and subsequent proteasomal degradation of target proteins.</text>
</comment>
<accession>A0A068V049</accession>
<dbReference type="CDD" id="cd14733">
    <property type="entry name" value="BACK"/>
    <property type="match status" value="1"/>
</dbReference>
<dbReference type="Gene3D" id="3.30.710.10">
    <property type="entry name" value="Potassium Channel Kv1.1, Chain A"/>
    <property type="match status" value="1"/>
</dbReference>
<dbReference type="Proteomes" id="UP000295252">
    <property type="component" value="Chromosome IV"/>
</dbReference>
<keyword evidence="5" id="KW-1185">Reference proteome</keyword>
<name>A0A068V049_COFCA</name>
<dbReference type="InterPro" id="IPR000210">
    <property type="entry name" value="BTB/POZ_dom"/>
</dbReference>
<dbReference type="AlphaFoldDB" id="A0A068V049"/>
<feature type="domain" description="BTB" evidence="3">
    <location>
        <begin position="111"/>
        <end position="181"/>
    </location>
</feature>
<sequence length="283" mass="31526">MDCSICSAMPFILRPPRNTICGACYEGAKSIITLTNKLDNDKGLLDKQPNNPCNNNSSSHNSVNRFSACGKIGLANALKWVKEMKEAEEELNEKLNFLSGFVAAFRHQMHPDILIKPGNDGPSLPAHRALLAARSDVFKNMLDSDGCKAPPSDTITFPELNHEELESLLEFLYGGELPKEKADKHVYSLSMAADKYEIPFLQKFCEHRMLGSLSSSNVLDVLEIADTCSNPSLKETALNFIVNNMEDVVFSDRFDAFALKNPHLTVQITRASFMEIRNRRTAI</sequence>
<dbReference type="FunCoup" id="A0A068V049">
    <property type="interactions" value="159"/>
</dbReference>
<dbReference type="OrthoDB" id="6359943at2759"/>
<dbReference type="PROSITE" id="PS50097">
    <property type="entry name" value="BTB"/>
    <property type="match status" value="1"/>
</dbReference>
<proteinExistence type="predicted"/>
<evidence type="ECO:0000256" key="2">
    <source>
        <dbReference type="ARBA" id="ARBA00004906"/>
    </source>
</evidence>
<dbReference type="PANTHER" id="PTHR47274">
    <property type="entry name" value="BTB/POZ DOMAIN CONTAINING PROTEIN, EXPRESSED-RELATED"/>
    <property type="match status" value="1"/>
</dbReference>
<comment type="pathway">
    <text evidence="2">Protein modification; protein ubiquitination.</text>
</comment>
<dbReference type="CDD" id="cd18186">
    <property type="entry name" value="BTB_POZ_ZBTB_KLHL-like"/>
    <property type="match status" value="1"/>
</dbReference>
<dbReference type="PhylomeDB" id="A0A068V049"/>
<dbReference type="Gramene" id="CDP13937">
    <property type="protein sequence ID" value="CDP13937"/>
    <property type="gene ID" value="GSCOC_T00039082001"/>
</dbReference>
<dbReference type="OMA" id="TRASFMD"/>
<evidence type="ECO:0000313" key="5">
    <source>
        <dbReference type="Proteomes" id="UP000295252"/>
    </source>
</evidence>
<dbReference type="InterPro" id="IPR044784">
    <property type="entry name" value="At1g01640-like"/>
</dbReference>
<dbReference type="STRING" id="49390.A0A068V049"/>
<gene>
    <name evidence="4" type="ORF">GSCOC_T00039082001</name>
</gene>